<protein>
    <submittedName>
        <fullName evidence="2">Uncharacterized protein</fullName>
    </submittedName>
</protein>
<dbReference type="Proteomes" id="UP000075714">
    <property type="component" value="Unassembled WGS sequence"/>
</dbReference>
<dbReference type="Gene3D" id="1.10.4080.10">
    <property type="entry name" value="ADP-ribosylation/Crystallin J1"/>
    <property type="match status" value="1"/>
</dbReference>
<dbReference type="InterPro" id="IPR005502">
    <property type="entry name" value="Ribosyl_crysJ1"/>
</dbReference>
<reference evidence="3" key="1">
    <citation type="journal article" date="2016" name="Nat. Commun.">
        <title>The Gonium pectorale genome demonstrates co-option of cell cycle regulation during the evolution of multicellularity.</title>
        <authorList>
            <person name="Hanschen E.R."/>
            <person name="Marriage T.N."/>
            <person name="Ferris P.J."/>
            <person name="Hamaji T."/>
            <person name="Toyoda A."/>
            <person name="Fujiyama A."/>
            <person name="Neme R."/>
            <person name="Noguchi H."/>
            <person name="Minakuchi Y."/>
            <person name="Suzuki M."/>
            <person name="Kawai-Toyooka H."/>
            <person name="Smith D.R."/>
            <person name="Sparks H."/>
            <person name="Anderson J."/>
            <person name="Bakaric R."/>
            <person name="Luria V."/>
            <person name="Karger A."/>
            <person name="Kirschner M.W."/>
            <person name="Durand P.M."/>
            <person name="Michod R.E."/>
            <person name="Nozaki H."/>
            <person name="Olson B.J."/>
        </authorList>
    </citation>
    <scope>NUCLEOTIDE SEQUENCE [LARGE SCALE GENOMIC DNA]</scope>
    <source>
        <strain evidence="3">NIES-2863</strain>
    </source>
</reference>
<dbReference type="Pfam" id="PF03747">
    <property type="entry name" value="ADP_ribosyl_GH"/>
    <property type="match status" value="1"/>
</dbReference>
<dbReference type="OrthoDB" id="547734at2759"/>
<dbReference type="STRING" id="33097.A0A150G5N9"/>
<gene>
    <name evidence="2" type="ORF">GPECTOR_59g692</name>
</gene>
<accession>A0A150G5N9</accession>
<evidence type="ECO:0000313" key="3">
    <source>
        <dbReference type="Proteomes" id="UP000075714"/>
    </source>
</evidence>
<proteinExistence type="predicted"/>
<comment type="caution">
    <text evidence="2">The sequence shown here is derived from an EMBL/GenBank/DDBJ whole genome shotgun (WGS) entry which is preliminary data.</text>
</comment>
<sequence>MEALLDGGHGWPECGDPRDTQANNFVKVVPLVARFAGLPELEAAVDAAVRAQQNNDEAVAYAMAAALVLERVVQSGPTAIPDAWRSQTRLYGTVEVLAEQLVEHRPPPQPQQQQASGMVPVV</sequence>
<keyword evidence="3" id="KW-1185">Reference proteome</keyword>
<dbReference type="InterPro" id="IPR036705">
    <property type="entry name" value="Ribosyl_crysJ1_sf"/>
</dbReference>
<evidence type="ECO:0000313" key="2">
    <source>
        <dbReference type="EMBL" id="KXZ45083.1"/>
    </source>
</evidence>
<dbReference type="EMBL" id="LSYV01000060">
    <property type="protein sequence ID" value="KXZ45083.1"/>
    <property type="molecule type" value="Genomic_DNA"/>
</dbReference>
<feature type="region of interest" description="Disordered" evidence="1">
    <location>
        <begin position="103"/>
        <end position="122"/>
    </location>
</feature>
<name>A0A150G5N9_GONPE</name>
<organism evidence="2 3">
    <name type="scientific">Gonium pectorale</name>
    <name type="common">Green alga</name>
    <dbReference type="NCBI Taxonomy" id="33097"/>
    <lineage>
        <taxon>Eukaryota</taxon>
        <taxon>Viridiplantae</taxon>
        <taxon>Chlorophyta</taxon>
        <taxon>core chlorophytes</taxon>
        <taxon>Chlorophyceae</taxon>
        <taxon>CS clade</taxon>
        <taxon>Chlamydomonadales</taxon>
        <taxon>Volvocaceae</taxon>
        <taxon>Gonium</taxon>
    </lineage>
</organism>
<evidence type="ECO:0000256" key="1">
    <source>
        <dbReference type="SAM" id="MobiDB-lite"/>
    </source>
</evidence>
<dbReference type="AlphaFoldDB" id="A0A150G5N9"/>